<dbReference type="Pfam" id="PF00672">
    <property type="entry name" value="HAMP"/>
    <property type="match status" value="1"/>
</dbReference>
<reference evidence="9 10" key="2">
    <citation type="journal article" date="2013" name="Genome Announc.">
        <title>Genome Sequence of Growth-Improving Paenibacillus mucilaginosus Strain KNP414.</title>
        <authorList>
            <person name="Lu J.J."/>
            <person name="Wang J.F."/>
            <person name="Hu X.F."/>
        </authorList>
    </citation>
    <scope>NUCLEOTIDE SEQUENCE [LARGE SCALE GENOMIC DNA]</scope>
    <source>
        <strain evidence="9 10">KNP414</strain>
    </source>
</reference>
<dbReference type="Pfam" id="PF06580">
    <property type="entry name" value="His_kinase"/>
    <property type="match status" value="1"/>
</dbReference>
<dbReference type="HOGENOM" id="CLU_020473_6_0_9"/>
<evidence type="ECO:0000313" key="10">
    <source>
        <dbReference type="Proteomes" id="UP000006620"/>
    </source>
</evidence>
<evidence type="ECO:0000256" key="1">
    <source>
        <dbReference type="ARBA" id="ARBA00004651"/>
    </source>
</evidence>
<proteinExistence type="predicted"/>
<dbReference type="SMART" id="SM00387">
    <property type="entry name" value="HATPase_c"/>
    <property type="match status" value="1"/>
</dbReference>
<dbReference type="EMBL" id="CP002869">
    <property type="protein sequence ID" value="AEI38994.1"/>
    <property type="molecule type" value="Genomic_DNA"/>
</dbReference>
<dbReference type="Pfam" id="PF02518">
    <property type="entry name" value="HATPase_c"/>
    <property type="match status" value="1"/>
</dbReference>
<feature type="domain" description="HAMP" evidence="8">
    <location>
        <begin position="321"/>
        <end position="373"/>
    </location>
</feature>
<dbReference type="Proteomes" id="UP000006620">
    <property type="component" value="Chromosome"/>
</dbReference>
<name>F8FNF7_PAEMK</name>
<reference evidence="10" key="1">
    <citation type="submission" date="2011-06" db="EMBL/GenBank/DDBJ databases">
        <title>Complete genome sequence of Paenibacillus mucilaginosus KNP414.</title>
        <authorList>
            <person name="Wang J."/>
            <person name="Hu S."/>
            <person name="Hu X."/>
            <person name="Zhang B."/>
            <person name="Dong D."/>
            <person name="Zhang S."/>
            <person name="Zhao K."/>
            <person name="Wu D."/>
        </authorList>
    </citation>
    <scope>NUCLEOTIDE SEQUENCE [LARGE SCALE GENOMIC DNA]</scope>
    <source>
        <strain evidence="10">KNP414</strain>
    </source>
</reference>
<dbReference type="PROSITE" id="PS50885">
    <property type="entry name" value="HAMP"/>
    <property type="match status" value="1"/>
</dbReference>
<evidence type="ECO:0000256" key="5">
    <source>
        <dbReference type="ARBA" id="ARBA00022777"/>
    </source>
</evidence>
<protein>
    <submittedName>
        <fullName evidence="9">Histidine kinase</fullName>
    </submittedName>
</protein>
<evidence type="ECO:0000313" key="9">
    <source>
        <dbReference type="EMBL" id="AEI38994.1"/>
    </source>
</evidence>
<dbReference type="InterPro" id="IPR010559">
    <property type="entry name" value="Sig_transdc_His_kin_internal"/>
</dbReference>
<dbReference type="PATRIC" id="fig|1036673.3.peg.323"/>
<keyword evidence="6 7" id="KW-0472">Membrane</keyword>
<comment type="subcellular location">
    <subcellularLocation>
        <location evidence="1">Cell membrane</location>
        <topology evidence="1">Multi-pass membrane protein</topology>
    </subcellularLocation>
</comment>
<dbReference type="Gene3D" id="3.30.565.10">
    <property type="entry name" value="Histidine kinase-like ATPase, C-terminal domain"/>
    <property type="match status" value="1"/>
</dbReference>
<organism evidence="9 10">
    <name type="scientific">Paenibacillus mucilaginosus (strain KNP414)</name>
    <dbReference type="NCBI Taxonomy" id="1036673"/>
    <lineage>
        <taxon>Bacteria</taxon>
        <taxon>Bacillati</taxon>
        <taxon>Bacillota</taxon>
        <taxon>Bacilli</taxon>
        <taxon>Bacillales</taxon>
        <taxon>Paenibacillaceae</taxon>
        <taxon>Paenibacillus</taxon>
    </lineage>
</organism>
<dbReference type="PANTHER" id="PTHR34220">
    <property type="entry name" value="SENSOR HISTIDINE KINASE YPDA"/>
    <property type="match status" value="1"/>
</dbReference>
<feature type="transmembrane region" description="Helical" evidence="7">
    <location>
        <begin position="20"/>
        <end position="41"/>
    </location>
</feature>
<evidence type="ECO:0000256" key="6">
    <source>
        <dbReference type="ARBA" id="ARBA00023136"/>
    </source>
</evidence>
<gene>
    <name evidence="9" type="ordered locus">KNP414_00369</name>
</gene>
<dbReference type="GO" id="GO:0000155">
    <property type="term" value="F:phosphorelay sensor kinase activity"/>
    <property type="evidence" value="ECO:0007669"/>
    <property type="project" value="InterPro"/>
</dbReference>
<dbReference type="CDD" id="cd06225">
    <property type="entry name" value="HAMP"/>
    <property type="match status" value="1"/>
</dbReference>
<evidence type="ECO:0000259" key="8">
    <source>
        <dbReference type="PROSITE" id="PS50885"/>
    </source>
</evidence>
<evidence type="ECO:0000256" key="7">
    <source>
        <dbReference type="SAM" id="Phobius"/>
    </source>
</evidence>
<accession>F8FNF7</accession>
<dbReference type="InterPro" id="IPR003594">
    <property type="entry name" value="HATPase_dom"/>
</dbReference>
<keyword evidence="2" id="KW-1003">Cell membrane</keyword>
<keyword evidence="3" id="KW-0597">Phosphoprotein</keyword>
<keyword evidence="4" id="KW-0808">Transferase</keyword>
<dbReference type="SMART" id="SM00304">
    <property type="entry name" value="HAMP"/>
    <property type="match status" value="1"/>
</dbReference>
<dbReference type="RefSeq" id="WP_013914160.1">
    <property type="nucleotide sequence ID" value="NC_015690.1"/>
</dbReference>
<dbReference type="GO" id="GO:0005886">
    <property type="term" value="C:plasma membrane"/>
    <property type="evidence" value="ECO:0007669"/>
    <property type="project" value="UniProtKB-SubCell"/>
</dbReference>
<dbReference type="PANTHER" id="PTHR34220:SF7">
    <property type="entry name" value="SENSOR HISTIDINE KINASE YPDA"/>
    <property type="match status" value="1"/>
</dbReference>
<evidence type="ECO:0000256" key="4">
    <source>
        <dbReference type="ARBA" id="ARBA00022679"/>
    </source>
</evidence>
<evidence type="ECO:0000256" key="2">
    <source>
        <dbReference type="ARBA" id="ARBA00022475"/>
    </source>
</evidence>
<keyword evidence="7" id="KW-1133">Transmembrane helix</keyword>
<dbReference type="InterPro" id="IPR003660">
    <property type="entry name" value="HAMP_dom"/>
</dbReference>
<dbReference type="SUPFAM" id="SSF158472">
    <property type="entry name" value="HAMP domain-like"/>
    <property type="match status" value="1"/>
</dbReference>
<sequence>MNPVTALIRWSNNINIRNKLILAFILVVFIPVMLVGGFLTYEFRKTVLDHATQQTSNNVDKIKQRTLEIIRMPIEVSNKLLVDPRLSTLVNTRYDSTYEVVEAYRNYAEFKEYMKLYKEIVNIRFYTTNPTLIDNWDFIQPDTKTMGSFWYRHAMSNNRDTISWHYIEDETKNSQKYLSLVRRVVFHDYRTSGVLVINVNADSLNAMVRQEPFDTMLLDERGYVVAAKNPAWVGRNAAELQLGPDFLNMMTGTYEAVFGGKPSKVLVEDLLPEASGNGLKIVSIFTIESIVSGANRISLMGLIIILTSLSIAMVLIYFSSKLLSSRLFRLKEQLVQVSTGNLNVASTIDGNDEIGMLSRQFNYMVESIRELMEEVSESNRQKSQLELQQRDIKLKMMASQINPHFLFNALESIRMKAHMQGQAELAAIVRSLGKLLRKNLEIGGGRIPLTEELEIVRCYLEIQTFRFEDRLTFKLELDPLARDVPLPPLMIQPLVENAIIHGLESREEGGVVEVRTKLEDDHLRVEVIDNGLGIPPERMAFIERSLADSDGEGEHRIGLRNVHQRLSLTYGEGYGLQITSGPDAGSRIHFMIPIGG</sequence>
<dbReference type="SUPFAM" id="SSF55874">
    <property type="entry name" value="ATPase domain of HSP90 chaperone/DNA topoisomerase II/histidine kinase"/>
    <property type="match status" value="1"/>
</dbReference>
<dbReference type="AlphaFoldDB" id="F8FNF7"/>
<keyword evidence="7" id="KW-0812">Transmembrane</keyword>
<dbReference type="InterPro" id="IPR036890">
    <property type="entry name" value="HATPase_C_sf"/>
</dbReference>
<evidence type="ECO:0000256" key="3">
    <source>
        <dbReference type="ARBA" id="ARBA00022553"/>
    </source>
</evidence>
<feature type="transmembrane region" description="Helical" evidence="7">
    <location>
        <begin position="297"/>
        <end position="318"/>
    </location>
</feature>
<dbReference type="Gene3D" id="6.10.340.10">
    <property type="match status" value="1"/>
</dbReference>
<dbReference type="KEGG" id="pms:KNP414_00369"/>
<dbReference type="InterPro" id="IPR050640">
    <property type="entry name" value="Bact_2-comp_sensor_kinase"/>
</dbReference>
<keyword evidence="5 9" id="KW-0418">Kinase</keyword>